<dbReference type="EMBL" id="CP098732">
    <property type="protein sequence ID" value="USE84508.1"/>
    <property type="molecule type" value="Genomic_DNA"/>
</dbReference>
<dbReference type="GO" id="GO:0016614">
    <property type="term" value="F:oxidoreductase activity, acting on CH-OH group of donors"/>
    <property type="evidence" value="ECO:0007669"/>
    <property type="project" value="InterPro"/>
</dbReference>
<proteinExistence type="predicted"/>
<dbReference type="Pfam" id="PF05199">
    <property type="entry name" value="GMC_oxred_C"/>
    <property type="match status" value="1"/>
</dbReference>
<protein>
    <submittedName>
        <fullName evidence="2">GMC family oxidoreductase</fullName>
    </submittedName>
</protein>
<keyword evidence="3" id="KW-1185">Reference proteome</keyword>
<sequence length="84" mass="8957">MDFTGQVFGYKNLRVIDGSIVPGNLGVNPSLTITALSEFAMSQIPVFSEEKASQIKRIQFSQPLAGQVSELDGTGDLAIALTQV</sequence>
<name>A0AAE9LTP0_9GAMM</name>
<gene>
    <name evidence="2" type="ORF">M5E07_06880</name>
</gene>
<evidence type="ECO:0000313" key="2">
    <source>
        <dbReference type="EMBL" id="USE84508.1"/>
    </source>
</evidence>
<dbReference type="KEGG" id="atz:M5E07_06880"/>
<accession>A0AAE9LTP0</accession>
<evidence type="ECO:0000259" key="1">
    <source>
        <dbReference type="Pfam" id="PF05199"/>
    </source>
</evidence>
<dbReference type="SUPFAM" id="SSF51905">
    <property type="entry name" value="FAD/NAD(P)-binding domain"/>
    <property type="match status" value="1"/>
</dbReference>
<dbReference type="Proteomes" id="UP001056716">
    <property type="component" value="Chromosome"/>
</dbReference>
<dbReference type="InterPro" id="IPR036188">
    <property type="entry name" value="FAD/NAD-bd_sf"/>
</dbReference>
<dbReference type="InterPro" id="IPR007867">
    <property type="entry name" value="GMC_OxRtase_C"/>
</dbReference>
<reference evidence="2" key="1">
    <citation type="submission" date="2022-06" db="EMBL/GenBank/DDBJ databases">
        <title>Isolation, identification and characterization of iprodione-degrading strains in Lhasa, Tibet.</title>
        <authorList>
            <person name="Pan H."/>
        </authorList>
    </citation>
    <scope>NUCLEOTIDE SEQUENCE</scope>
    <source>
        <strain evidence="2">Y-23</strain>
    </source>
</reference>
<evidence type="ECO:0000313" key="3">
    <source>
        <dbReference type="Proteomes" id="UP001056716"/>
    </source>
</evidence>
<feature type="domain" description="Glucose-methanol-choline oxidoreductase C-terminal" evidence="1">
    <location>
        <begin position="2"/>
        <end position="36"/>
    </location>
</feature>
<dbReference type="AlphaFoldDB" id="A0AAE9LTP0"/>
<dbReference type="Gene3D" id="3.50.50.60">
    <property type="entry name" value="FAD/NAD(P)-binding domain"/>
    <property type="match status" value="1"/>
</dbReference>
<organism evidence="2 3">
    <name type="scientific">Acinetobacter tibetensis</name>
    <dbReference type="NCBI Taxonomy" id="2943497"/>
    <lineage>
        <taxon>Bacteria</taxon>
        <taxon>Pseudomonadati</taxon>
        <taxon>Pseudomonadota</taxon>
        <taxon>Gammaproteobacteria</taxon>
        <taxon>Moraxellales</taxon>
        <taxon>Moraxellaceae</taxon>
        <taxon>Acinetobacter</taxon>
    </lineage>
</organism>